<keyword evidence="5" id="KW-1185">Reference proteome</keyword>
<dbReference type="CDD" id="cd09274">
    <property type="entry name" value="RNase_HI_RT_Ty3"/>
    <property type="match status" value="1"/>
</dbReference>
<dbReference type="Gene3D" id="3.30.420.10">
    <property type="entry name" value="Ribonuclease H-like superfamily/Ribonuclease H"/>
    <property type="match status" value="1"/>
</dbReference>
<accession>A0A0K0FPR6</accession>
<dbReference type="Pfam" id="PF17921">
    <property type="entry name" value="Integrase_H2C2"/>
    <property type="match status" value="1"/>
</dbReference>
<evidence type="ECO:0000256" key="3">
    <source>
        <dbReference type="SAM" id="MobiDB-lite"/>
    </source>
</evidence>
<evidence type="ECO:0000256" key="1">
    <source>
        <dbReference type="ARBA" id="ARBA00012493"/>
    </source>
</evidence>
<dbReference type="AlphaFoldDB" id="A0A0K0FPR6"/>
<evidence type="ECO:0000256" key="2">
    <source>
        <dbReference type="ARBA" id="ARBA00023268"/>
    </source>
</evidence>
<dbReference type="Gene3D" id="1.10.340.70">
    <property type="match status" value="1"/>
</dbReference>
<dbReference type="STRING" id="75913.A0A0K0FPR6"/>
<dbReference type="EC" id="2.7.7.49" evidence="1"/>
<dbReference type="SUPFAM" id="SSF53098">
    <property type="entry name" value="Ribonuclease H-like"/>
    <property type="match status" value="1"/>
</dbReference>
<organism evidence="5 6">
    <name type="scientific">Strongyloides venezuelensis</name>
    <name type="common">Threadworm</name>
    <dbReference type="NCBI Taxonomy" id="75913"/>
    <lineage>
        <taxon>Eukaryota</taxon>
        <taxon>Metazoa</taxon>
        <taxon>Ecdysozoa</taxon>
        <taxon>Nematoda</taxon>
        <taxon>Chromadorea</taxon>
        <taxon>Rhabditida</taxon>
        <taxon>Tylenchina</taxon>
        <taxon>Panagrolaimomorpha</taxon>
        <taxon>Strongyloidoidea</taxon>
        <taxon>Strongyloididae</taxon>
        <taxon>Strongyloides</taxon>
    </lineage>
</organism>
<feature type="domain" description="Reverse transcriptase" evidence="4">
    <location>
        <begin position="1"/>
        <end position="65"/>
    </location>
</feature>
<dbReference type="InterPro" id="IPR043502">
    <property type="entry name" value="DNA/RNA_pol_sf"/>
</dbReference>
<dbReference type="WBParaSite" id="SVE_1121000.1">
    <property type="protein sequence ID" value="SVE_1121000.1"/>
    <property type="gene ID" value="SVE_1121000"/>
</dbReference>
<dbReference type="InterPro" id="IPR036397">
    <property type="entry name" value="RNaseH_sf"/>
</dbReference>
<reference evidence="5" key="1">
    <citation type="submission" date="2014-07" db="EMBL/GenBank/DDBJ databases">
        <authorList>
            <person name="Martin A.A"/>
            <person name="De Silva N."/>
        </authorList>
    </citation>
    <scope>NUCLEOTIDE SEQUENCE</scope>
</reference>
<dbReference type="FunFam" id="3.30.70.270:FF:000020">
    <property type="entry name" value="Transposon Tf2-6 polyprotein-like Protein"/>
    <property type="match status" value="1"/>
</dbReference>
<dbReference type="GO" id="GO:0003676">
    <property type="term" value="F:nucleic acid binding"/>
    <property type="evidence" value="ECO:0007669"/>
    <property type="project" value="InterPro"/>
</dbReference>
<evidence type="ECO:0000313" key="5">
    <source>
        <dbReference type="Proteomes" id="UP000035680"/>
    </source>
</evidence>
<dbReference type="InterPro" id="IPR041588">
    <property type="entry name" value="Integrase_H2C2"/>
</dbReference>
<dbReference type="GO" id="GO:0042575">
    <property type="term" value="C:DNA polymerase complex"/>
    <property type="evidence" value="ECO:0007669"/>
    <property type="project" value="UniProtKB-ARBA"/>
</dbReference>
<dbReference type="PANTHER" id="PTHR37984:SF5">
    <property type="entry name" value="PROTEIN NYNRIN-LIKE"/>
    <property type="match status" value="1"/>
</dbReference>
<dbReference type="PANTHER" id="PTHR37984">
    <property type="entry name" value="PROTEIN CBG26694"/>
    <property type="match status" value="1"/>
</dbReference>
<dbReference type="InterPro" id="IPR000477">
    <property type="entry name" value="RT_dom"/>
</dbReference>
<protein>
    <recommendedName>
        <fullName evidence="1">RNA-directed DNA polymerase</fullName>
        <ecNumber evidence="1">2.7.7.49</ecNumber>
    </recommendedName>
</protein>
<dbReference type="Proteomes" id="UP000035680">
    <property type="component" value="Unassembled WGS sequence"/>
</dbReference>
<dbReference type="InterPro" id="IPR012337">
    <property type="entry name" value="RNaseH-like_sf"/>
</dbReference>
<dbReference type="InterPro" id="IPR043128">
    <property type="entry name" value="Rev_trsase/Diguanyl_cyclase"/>
</dbReference>
<feature type="region of interest" description="Disordered" evidence="3">
    <location>
        <begin position="605"/>
        <end position="629"/>
    </location>
</feature>
<proteinExistence type="predicted"/>
<evidence type="ECO:0000259" key="4">
    <source>
        <dbReference type="PROSITE" id="PS50878"/>
    </source>
</evidence>
<dbReference type="Pfam" id="PF17919">
    <property type="entry name" value="RT_RNaseH_2"/>
    <property type="match status" value="1"/>
</dbReference>
<evidence type="ECO:0000313" key="6">
    <source>
        <dbReference type="WBParaSite" id="SVE_1121000.1"/>
    </source>
</evidence>
<name>A0A0K0FPR6_STRVS</name>
<dbReference type="PROSITE" id="PS50878">
    <property type="entry name" value="RT_POL"/>
    <property type="match status" value="1"/>
</dbReference>
<sequence length="651" mass="76514">MTNLLQNIDGVAVYFDDVVVGSKNSKEHDFRMHKILDKLEVSGFKLNVKKSAIRMNHIKYLGHIIFNQNGITSDPLKTKAIKAIREPMNLNKLKSFLGMIIHYAKFIPKLSIIAKPLNKLTKKNKKFIFNDECRHSFEALKNILSSNKVLVLYSNKIPVIFASNASQYGYGAVFKHKFDDGSEKPIEYVSKTFNDSQVNYSQIEKEYCAIVNEILRFKDYLLGREFVLQTDSLPLKFLLSPDTSLPNIIFRRIDRWACQLKRFQFKIELPLNESQNWELNDTEKATTRVISVAPLDADNILRYLRSGWPKNLPKKFKEYRKIKFNLAENDGIIMKNEQIIIPLSLQFEVFEKLHSGYVNIVRIKMLARSNVYWMGMNKQIEDVTKNCETCIKIGIPESNVNLHAWEPAKEKFEKLHIDVCGLLDDIKYLIIYDMFTGYPFIERLRKGDSQEIIDILDRIFIDFMYPKVTIKNIRYLNSPPYHPRSNGAAENLVKKFKTVYFKFINDGHSHKNAVKMFLEINKNAPNTRTHESPYKKMFNKKFKLIKEKSRRSNICDMKKAMKFKENEKVWEKIKNIKEWNKATVVKRMETNMYKVYTEHRSEPQIRHTDQLRKRKSPIGTIRRSERLSKKPRRCYIEMNRGGVKAKVNENQ</sequence>
<dbReference type="Pfam" id="PF00078">
    <property type="entry name" value="RVT_1"/>
    <property type="match status" value="1"/>
</dbReference>
<keyword evidence="2" id="KW-0511">Multifunctional enzyme</keyword>
<dbReference type="InterPro" id="IPR041577">
    <property type="entry name" value="RT_RNaseH_2"/>
</dbReference>
<dbReference type="SUPFAM" id="SSF56672">
    <property type="entry name" value="DNA/RNA polymerases"/>
    <property type="match status" value="1"/>
</dbReference>
<dbReference type="Gene3D" id="3.30.70.270">
    <property type="match status" value="2"/>
</dbReference>
<dbReference type="GO" id="GO:0003964">
    <property type="term" value="F:RNA-directed DNA polymerase activity"/>
    <property type="evidence" value="ECO:0007669"/>
    <property type="project" value="UniProtKB-EC"/>
</dbReference>
<dbReference type="InterPro" id="IPR050951">
    <property type="entry name" value="Retrovirus_Pol_polyprotein"/>
</dbReference>
<reference evidence="6" key="2">
    <citation type="submission" date="2015-08" db="UniProtKB">
        <authorList>
            <consortium name="WormBaseParasite"/>
        </authorList>
    </citation>
    <scope>IDENTIFICATION</scope>
</reference>